<organism evidence="1 2">
    <name type="scientific">Micavibrio aeruginosavorus</name>
    <dbReference type="NCBI Taxonomy" id="349221"/>
    <lineage>
        <taxon>Bacteria</taxon>
        <taxon>Pseudomonadati</taxon>
        <taxon>Bdellovibrionota</taxon>
        <taxon>Bdellovibrionia</taxon>
        <taxon>Bdellovibrionales</taxon>
        <taxon>Pseudobdellovibrionaceae</taxon>
        <taxon>Micavibrio</taxon>
    </lineage>
</organism>
<dbReference type="Proteomes" id="UP000249417">
    <property type="component" value="Unassembled WGS sequence"/>
</dbReference>
<gene>
    <name evidence="1" type="ORF">DI551_00980</name>
</gene>
<evidence type="ECO:0000313" key="2">
    <source>
        <dbReference type="Proteomes" id="UP000249417"/>
    </source>
</evidence>
<dbReference type="SUPFAM" id="SSF55729">
    <property type="entry name" value="Acyl-CoA N-acyltransferases (Nat)"/>
    <property type="match status" value="1"/>
</dbReference>
<evidence type="ECO:0008006" key="3">
    <source>
        <dbReference type="Google" id="ProtNLM"/>
    </source>
</evidence>
<comment type="caution">
    <text evidence="1">The sequence shown here is derived from an EMBL/GenBank/DDBJ whole genome shotgun (WGS) entry which is preliminary data.</text>
</comment>
<accession>A0A2W5N823</accession>
<sequence>MEKSSYSSGEIIRLDMKHGSGQMRLLERIYDEVYLPAFPLEDEQTPLDVLKDRLEKGAKSPNEFSFFVAGADLDDVEAARLDAIGINIFYKNEQASLLAYNAVAPHAQGQGLGRSIFGAGIDACEDISRREGLKVRPAFLEVNNPEIVTEAEDVMPPQKRLETFKKWGAQEVPIGYVQPSLGVSAESCSRLKLLHFATRAGRHADMEDTLGFLNGISRACVGAEYKSSPDFIRMEAETLAVKFGAASRGAVIMPPSPRIASQNHILGMNRPA</sequence>
<dbReference type="Gene3D" id="3.40.630.30">
    <property type="match status" value="1"/>
</dbReference>
<protein>
    <recommendedName>
        <fullName evidence="3">N-acetyltransferase domain-containing protein</fullName>
    </recommendedName>
</protein>
<reference evidence="1 2" key="1">
    <citation type="submission" date="2017-08" db="EMBL/GenBank/DDBJ databases">
        <title>Infants hospitalized years apart are colonized by the same room-sourced microbial strains.</title>
        <authorList>
            <person name="Brooks B."/>
            <person name="Olm M.R."/>
            <person name="Firek B.A."/>
            <person name="Baker R."/>
            <person name="Thomas B.C."/>
            <person name="Morowitz M.J."/>
            <person name="Banfield J.F."/>
        </authorList>
    </citation>
    <scope>NUCLEOTIDE SEQUENCE [LARGE SCALE GENOMIC DNA]</scope>
    <source>
        <strain evidence="1">S2_005_002_R2_29</strain>
    </source>
</reference>
<evidence type="ECO:0000313" key="1">
    <source>
        <dbReference type="EMBL" id="PZQ48688.1"/>
    </source>
</evidence>
<dbReference type="AlphaFoldDB" id="A0A2W5N823"/>
<dbReference type="InterPro" id="IPR016181">
    <property type="entry name" value="Acyl_CoA_acyltransferase"/>
</dbReference>
<dbReference type="EMBL" id="QFQB01000003">
    <property type="protein sequence ID" value="PZQ48688.1"/>
    <property type="molecule type" value="Genomic_DNA"/>
</dbReference>
<proteinExistence type="predicted"/>
<name>A0A2W5N823_9BACT</name>